<evidence type="ECO:0000256" key="16">
    <source>
        <dbReference type="ARBA" id="ARBA00026108"/>
    </source>
</evidence>
<feature type="active site" description="Proton donor/acceptor" evidence="21">
    <location>
        <position position="1048"/>
    </location>
</feature>
<accession>A0A3B4FYQ7</accession>
<protein>
    <recommendedName>
        <fullName evidence="18">Cytosolic carboxypeptidase 1</fullName>
        <ecNumber evidence="16">3.4.17.24</ecNumber>
    </recommendedName>
    <alternativeName>
        <fullName evidence="20">ATP/GTP-binding protein 1</fullName>
    </alternativeName>
    <alternativeName>
        <fullName evidence="19">Protein deglutamylase CCP1</fullName>
    </alternativeName>
</protein>
<comment type="subcellular location">
    <subcellularLocation>
        <location evidence="4">Cytoplasm</location>
        <location evidence="4">Cytosol</location>
    </subcellularLocation>
    <subcellularLocation>
        <location evidence="3">Mitochondrion</location>
    </subcellularLocation>
    <subcellularLocation>
        <location evidence="2">Nucleus</location>
    </subcellularLocation>
</comment>
<dbReference type="InterPro" id="IPR040626">
    <property type="entry name" value="Pepdidase_M14_N"/>
</dbReference>
<dbReference type="GO" id="GO:0006508">
    <property type="term" value="P:proteolysis"/>
    <property type="evidence" value="ECO:0007669"/>
    <property type="project" value="UniProtKB-KW"/>
</dbReference>
<evidence type="ECO:0000256" key="22">
    <source>
        <dbReference type="SAM" id="MobiDB-lite"/>
    </source>
</evidence>
<dbReference type="GO" id="GO:0005739">
    <property type="term" value="C:mitochondrion"/>
    <property type="evidence" value="ECO:0007669"/>
    <property type="project" value="UniProtKB-SubCell"/>
</dbReference>
<dbReference type="InterPro" id="IPR000834">
    <property type="entry name" value="Peptidase_M14"/>
</dbReference>
<keyword evidence="7" id="KW-0121">Carboxypeptidase</keyword>
<evidence type="ECO:0000256" key="21">
    <source>
        <dbReference type="PROSITE-ProRule" id="PRU01379"/>
    </source>
</evidence>
<keyword evidence="13" id="KW-0496">Mitochondrion</keyword>
<feature type="compositionally biased region" description="Acidic residues" evidence="22">
    <location>
        <begin position="1132"/>
        <end position="1141"/>
    </location>
</feature>
<comment type="catalytic activity">
    <reaction evidence="15">
        <text>C-terminal L-alpha-aminoacyl-L-glutamyl-L-glutamyl-[tubulin] + H2O = C-terminal L-alpha-aminoacyl-L-glutamyl-[tubulin] + L-glutamate</text>
        <dbReference type="Rhea" id="RHEA:63792"/>
        <dbReference type="Rhea" id="RHEA-COMP:16435"/>
        <dbReference type="Rhea" id="RHEA-COMP:16436"/>
        <dbReference type="ChEBI" id="CHEBI:15377"/>
        <dbReference type="ChEBI" id="CHEBI:29985"/>
        <dbReference type="ChEBI" id="CHEBI:149555"/>
        <dbReference type="ChEBI" id="CHEBI:149556"/>
        <dbReference type="EC" id="3.4.17.24"/>
    </reaction>
    <physiologicalReaction direction="left-to-right" evidence="15">
        <dbReference type="Rhea" id="RHEA:63793"/>
    </physiologicalReaction>
</comment>
<evidence type="ECO:0000256" key="8">
    <source>
        <dbReference type="ARBA" id="ARBA00022670"/>
    </source>
</evidence>
<sequence>MFVHVFLIESCSVTAICSHSHSRALSLCLSEPLVVPSNSRIVMLLGQLERMNGEAMVRDVETARQVTTKILHLIQTQEKSGKEVMSKGSSGMEVILASLEVSSQTTLEFLCISIVTDLGRRMGVFVSKGGTGILFKILTSASKELPPSEELMLQLHSLLAKVGPKDRKFGVKARLSGALNVTISLIKQNLQNAKLLLPCLQVLRVYSANSVNTISLGKNGVVELMFKIIAPYSKKNTSLLKVALDALGALLKSKTNARRAVDGSHVPALLALYLDWHRNDARHRHMLIRKGLLVCLRNITNIKLGRKAFIEADGMRILYNTSTECLPVRTLDPLINTSSLIMRKCFPKNRLPVPTIKSAFHYQLPHVLPVGPVAQLYSQPPGVDDVVDDSDDNEETEAETDTDNEEDEKNDDIETDLNKLHPTKSPGRPFEELRVYERFFLELSEDFQVTVNYNILFLQGYNFEGSKGASSTPSSGSLSSSSSSARSTRPIIVPTAQALSPKHMATQASQEIWNSIKGQHTQPPSPLLLGDIATRRVGGGGSDCGSEGAEDEGGEGAVLEVPDTALLLPLHDPDLYVEMVKGTRSVPQYAEVAYPDYFGHVAPTFKEPHLERVYGVQRSKIFQDIERLIHPNDILDKVVYDLDIPSCPVIEDSGESLKFNSQFESGNLRKAIQVRKYEYDLVLNSDINSNHYHQWFYLEVSGMRVGTTYRFNIINCEKSNSQFNYGMQVLMYSVQEAISGRPRWVRTGTDICYYKNHFARSSIAAGGQKGKSYFTLTFSTTFSHKDDVCYFAYHYPYTYSTLKMHLAKLEALRTPHIYLRQDVLCETLGGNICPLLTITAMPESNSNDHICQFRNRPLIFLSARVHPGETNASWVMKGTLEFLMGTSPLAASLREAYIFKIVPMLNPDGVINGNHRCSLSGEDLNRQWQNPNPELHPTIYHTKSLLQYLAHIQRAPLVFCDYHGHSRKKNVFMYGCSVKETVWQSNISATSSDLHEDLGYRTLPKILSQIAPAFSMASCSFVVERSKEATARVVVWREIGVQRSYTMESTLCGCDQGKYKGLQIGTRELEEMGAQFCVALLRLKRLTGLRNHQHLLDLESDIIGTQSKVVSPTTYVMEEDEPSFLEAIDYSAESDNEDAEPENEHGNNVHENPDHLDQLSDLY</sequence>
<dbReference type="Gene3D" id="1.25.10.10">
    <property type="entry name" value="Leucine-rich Repeat Variant"/>
    <property type="match status" value="1"/>
</dbReference>
<proteinExistence type="inferred from homology"/>
<evidence type="ECO:0000256" key="4">
    <source>
        <dbReference type="ARBA" id="ARBA00004514"/>
    </source>
</evidence>
<evidence type="ECO:0000256" key="5">
    <source>
        <dbReference type="ARBA" id="ARBA00005988"/>
    </source>
</evidence>
<evidence type="ECO:0000256" key="10">
    <source>
        <dbReference type="ARBA" id="ARBA00022801"/>
    </source>
</evidence>
<evidence type="ECO:0000256" key="6">
    <source>
        <dbReference type="ARBA" id="ARBA00022490"/>
    </source>
</evidence>
<keyword evidence="10" id="KW-0378">Hydrolase</keyword>
<evidence type="ECO:0000256" key="3">
    <source>
        <dbReference type="ARBA" id="ARBA00004173"/>
    </source>
</evidence>
<evidence type="ECO:0000256" key="11">
    <source>
        <dbReference type="ARBA" id="ARBA00022833"/>
    </source>
</evidence>
<feature type="region of interest" description="Disordered" evidence="22">
    <location>
        <begin position="1130"/>
        <end position="1163"/>
    </location>
</feature>
<evidence type="ECO:0000256" key="20">
    <source>
        <dbReference type="ARBA" id="ARBA00043070"/>
    </source>
</evidence>
<dbReference type="SUPFAM" id="SSF53187">
    <property type="entry name" value="Zn-dependent exopeptidases"/>
    <property type="match status" value="1"/>
</dbReference>
<dbReference type="FunFam" id="3.40.630.10:FF:000024">
    <property type="entry name" value="ATP/GTP binding protein 1"/>
    <property type="match status" value="1"/>
</dbReference>
<keyword evidence="14" id="KW-0539">Nucleus</keyword>
<feature type="domain" description="Peptidase M14" evidence="23">
    <location>
        <begin position="795"/>
        <end position="1084"/>
    </location>
</feature>
<evidence type="ECO:0000256" key="9">
    <source>
        <dbReference type="ARBA" id="ARBA00022723"/>
    </source>
</evidence>
<evidence type="ECO:0000256" key="14">
    <source>
        <dbReference type="ARBA" id="ARBA00023242"/>
    </source>
</evidence>
<dbReference type="Pfam" id="PF00246">
    <property type="entry name" value="Peptidase_M14"/>
    <property type="match status" value="1"/>
</dbReference>
<evidence type="ECO:0000256" key="12">
    <source>
        <dbReference type="ARBA" id="ARBA00023049"/>
    </source>
</evidence>
<dbReference type="Pfam" id="PF18027">
    <property type="entry name" value="Pepdidase_M14_N"/>
    <property type="match status" value="1"/>
</dbReference>
<dbReference type="AlphaFoldDB" id="A0A3B4FYQ7"/>
<reference evidence="24" key="1">
    <citation type="submission" date="2023-09" db="UniProtKB">
        <authorList>
            <consortium name="Ensembl"/>
        </authorList>
    </citation>
    <scope>IDENTIFICATION</scope>
</reference>
<evidence type="ECO:0000256" key="19">
    <source>
        <dbReference type="ARBA" id="ARBA00043068"/>
    </source>
</evidence>
<dbReference type="InterPro" id="IPR016024">
    <property type="entry name" value="ARM-type_fold"/>
</dbReference>
<dbReference type="Ensembl" id="ENSPNYT00000015281.1">
    <property type="protein sequence ID" value="ENSPNYP00000014899.1"/>
    <property type="gene ID" value="ENSPNYG00000011207.1"/>
</dbReference>
<dbReference type="Pfam" id="PF25571">
    <property type="entry name" value="TPR_CCP1_N"/>
    <property type="match status" value="1"/>
</dbReference>
<keyword evidence="8" id="KW-0645">Protease</keyword>
<evidence type="ECO:0000256" key="2">
    <source>
        <dbReference type="ARBA" id="ARBA00004123"/>
    </source>
</evidence>
<evidence type="ECO:0000259" key="23">
    <source>
        <dbReference type="PROSITE" id="PS52035"/>
    </source>
</evidence>
<evidence type="ECO:0000256" key="1">
    <source>
        <dbReference type="ARBA" id="ARBA00001947"/>
    </source>
</evidence>
<dbReference type="GO" id="GO:0005634">
    <property type="term" value="C:nucleus"/>
    <property type="evidence" value="ECO:0007669"/>
    <property type="project" value="UniProtKB-SubCell"/>
</dbReference>
<keyword evidence="6" id="KW-0963">Cytoplasm</keyword>
<dbReference type="InterPro" id="IPR011989">
    <property type="entry name" value="ARM-like"/>
</dbReference>
<feature type="region of interest" description="Disordered" evidence="22">
    <location>
        <begin position="379"/>
        <end position="428"/>
    </location>
</feature>
<feature type="region of interest" description="Disordered" evidence="22">
    <location>
        <begin position="466"/>
        <end position="489"/>
    </location>
</feature>
<dbReference type="FunFam" id="2.60.40.3120:FF:000001">
    <property type="entry name" value="cytosolic carboxypeptidase 1 isoform X1"/>
    <property type="match status" value="1"/>
</dbReference>
<dbReference type="Gene3D" id="2.60.40.3120">
    <property type="match status" value="1"/>
</dbReference>
<evidence type="ECO:0000256" key="7">
    <source>
        <dbReference type="ARBA" id="ARBA00022645"/>
    </source>
</evidence>
<name>A0A3B4FYQ7_9CICH</name>
<evidence type="ECO:0000256" key="13">
    <source>
        <dbReference type="ARBA" id="ARBA00023128"/>
    </source>
</evidence>
<keyword evidence="12" id="KW-0482">Metalloprotease</keyword>
<dbReference type="Gene3D" id="3.40.630.10">
    <property type="entry name" value="Zn peptidases"/>
    <property type="match status" value="1"/>
</dbReference>
<evidence type="ECO:0000256" key="17">
    <source>
        <dbReference type="ARBA" id="ARBA00029302"/>
    </source>
</evidence>
<keyword evidence="11" id="KW-0862">Zinc</keyword>
<keyword evidence="9" id="KW-0479">Metal-binding</keyword>
<comment type="similarity">
    <text evidence="5 21">Belongs to the peptidase M14 family.</text>
</comment>
<dbReference type="SUPFAM" id="SSF48371">
    <property type="entry name" value="ARM repeat"/>
    <property type="match status" value="1"/>
</dbReference>
<dbReference type="PROSITE" id="PS52035">
    <property type="entry name" value="PEPTIDASE_M14"/>
    <property type="match status" value="1"/>
</dbReference>
<comment type="catalytic activity">
    <reaction evidence="17">
        <text>(L-glutamyl)(n+1)-gamma-L-glutamyl-L-glutamyl-[protein] + H2O = (L-glutamyl)(n)-gamma-L-glutamyl-L-glutamyl-[protein] + L-glutamate</text>
        <dbReference type="Rhea" id="RHEA:60004"/>
        <dbReference type="Rhea" id="RHEA-COMP:15519"/>
        <dbReference type="Rhea" id="RHEA-COMP:15675"/>
        <dbReference type="ChEBI" id="CHEBI:15377"/>
        <dbReference type="ChEBI" id="CHEBI:29985"/>
        <dbReference type="ChEBI" id="CHEBI:143623"/>
    </reaction>
    <physiologicalReaction direction="left-to-right" evidence="17">
        <dbReference type="Rhea" id="RHEA:60005"/>
    </physiologicalReaction>
</comment>
<organism evidence="24">
    <name type="scientific">Pundamilia nyererei</name>
    <dbReference type="NCBI Taxonomy" id="303518"/>
    <lineage>
        <taxon>Eukaryota</taxon>
        <taxon>Metazoa</taxon>
        <taxon>Chordata</taxon>
        <taxon>Craniata</taxon>
        <taxon>Vertebrata</taxon>
        <taxon>Euteleostomi</taxon>
        <taxon>Actinopterygii</taxon>
        <taxon>Neopterygii</taxon>
        <taxon>Teleostei</taxon>
        <taxon>Neoteleostei</taxon>
        <taxon>Acanthomorphata</taxon>
        <taxon>Ovalentaria</taxon>
        <taxon>Cichlomorphae</taxon>
        <taxon>Cichliformes</taxon>
        <taxon>Cichlidae</taxon>
        <taxon>African cichlids</taxon>
        <taxon>Pseudocrenilabrinae</taxon>
        <taxon>Haplochromini</taxon>
        <taxon>Pundamilia</taxon>
    </lineage>
</organism>
<evidence type="ECO:0000256" key="18">
    <source>
        <dbReference type="ARBA" id="ARBA00041044"/>
    </source>
</evidence>
<feature type="compositionally biased region" description="Acidic residues" evidence="22">
    <location>
        <begin position="385"/>
        <end position="415"/>
    </location>
</feature>
<evidence type="ECO:0000256" key="15">
    <source>
        <dbReference type="ARBA" id="ARBA00024524"/>
    </source>
</evidence>
<dbReference type="PANTHER" id="PTHR12756">
    <property type="entry name" value="CYTOSOLIC CARBOXYPEPTIDASE"/>
    <property type="match status" value="1"/>
</dbReference>
<comment type="cofactor">
    <cofactor evidence="1">
        <name>Zn(2+)</name>
        <dbReference type="ChEBI" id="CHEBI:29105"/>
    </cofactor>
</comment>
<dbReference type="InterPro" id="IPR050821">
    <property type="entry name" value="Cytosolic_carboxypeptidase"/>
</dbReference>
<dbReference type="CDD" id="cd06906">
    <property type="entry name" value="M14_Nna1"/>
    <property type="match status" value="1"/>
</dbReference>
<dbReference type="GO" id="GO:0005829">
    <property type="term" value="C:cytosol"/>
    <property type="evidence" value="ECO:0007669"/>
    <property type="project" value="UniProtKB-SubCell"/>
</dbReference>
<dbReference type="GO" id="GO:0008270">
    <property type="term" value="F:zinc ion binding"/>
    <property type="evidence" value="ECO:0007669"/>
    <property type="project" value="InterPro"/>
</dbReference>
<dbReference type="GO" id="GO:0004181">
    <property type="term" value="F:metallocarboxypeptidase activity"/>
    <property type="evidence" value="ECO:0007669"/>
    <property type="project" value="InterPro"/>
</dbReference>
<evidence type="ECO:0000313" key="24">
    <source>
        <dbReference type="Ensembl" id="ENSPNYP00000014899.1"/>
    </source>
</evidence>
<dbReference type="InterPro" id="IPR033852">
    <property type="entry name" value="CBPC1/4"/>
</dbReference>
<dbReference type="EC" id="3.4.17.24" evidence="16"/>
<dbReference type="PANTHER" id="PTHR12756:SF24">
    <property type="entry name" value="CYTOSOLIC CARBOXYPEPTIDASE 1"/>
    <property type="match status" value="1"/>
</dbReference>
<feature type="compositionally biased region" description="Basic and acidic residues" evidence="22">
    <location>
        <begin position="1142"/>
        <end position="1163"/>
    </location>
</feature>
<dbReference type="GeneTree" id="ENSGT00940000157707"/>